<dbReference type="GO" id="GO:0006310">
    <property type="term" value="P:DNA recombination"/>
    <property type="evidence" value="ECO:0007669"/>
    <property type="project" value="UniProtKB-KW"/>
</dbReference>
<keyword evidence="26" id="KW-0917">Virion maturation</keyword>
<dbReference type="Pfam" id="PF17921">
    <property type="entry name" value="Integrase_H2C2"/>
    <property type="match status" value="1"/>
</dbReference>
<dbReference type="InterPro" id="IPR043502">
    <property type="entry name" value="DNA/RNA_pol_sf"/>
</dbReference>
<evidence type="ECO:0000256" key="7">
    <source>
        <dbReference type="ARBA" id="ARBA00022612"/>
    </source>
</evidence>
<evidence type="ECO:0000256" key="31">
    <source>
        <dbReference type="ARBA" id="ARBA00025590"/>
    </source>
</evidence>
<dbReference type="Pfam" id="PF00078">
    <property type="entry name" value="RVT_1"/>
    <property type="match status" value="1"/>
</dbReference>
<evidence type="ECO:0000256" key="15">
    <source>
        <dbReference type="ARBA" id="ARBA00022758"/>
    </source>
</evidence>
<dbReference type="CDD" id="cd09274">
    <property type="entry name" value="RNase_HI_RT_Ty3"/>
    <property type="match status" value="1"/>
</dbReference>
<keyword evidence="23" id="KW-0229">DNA integration</keyword>
<evidence type="ECO:0000256" key="24">
    <source>
        <dbReference type="ARBA" id="ARBA00022918"/>
    </source>
</evidence>
<dbReference type="GO" id="GO:0005737">
    <property type="term" value="C:cytoplasm"/>
    <property type="evidence" value="ECO:0007669"/>
    <property type="project" value="UniProtKB-SubCell"/>
</dbReference>
<keyword evidence="16" id="KW-0255">Endonuclease</keyword>
<evidence type="ECO:0000256" key="36">
    <source>
        <dbReference type="ARBA" id="ARBA00082890"/>
    </source>
</evidence>
<evidence type="ECO:0000256" key="9">
    <source>
        <dbReference type="ARBA" id="ARBA00022679"/>
    </source>
</evidence>
<evidence type="ECO:0000256" key="26">
    <source>
        <dbReference type="ARBA" id="ARBA00023113"/>
    </source>
</evidence>
<evidence type="ECO:0000256" key="19">
    <source>
        <dbReference type="ARBA" id="ARBA00022833"/>
    </source>
</evidence>
<dbReference type="GO" id="GO:0075523">
    <property type="term" value="P:viral translational frameshifting"/>
    <property type="evidence" value="ECO:0007669"/>
    <property type="project" value="UniProtKB-KW"/>
</dbReference>
<evidence type="ECO:0000256" key="23">
    <source>
        <dbReference type="ARBA" id="ARBA00022908"/>
    </source>
</evidence>
<dbReference type="Pfam" id="PF22938">
    <property type="entry name" value="Integrase_p58_C"/>
    <property type="match status" value="1"/>
</dbReference>
<evidence type="ECO:0000313" key="37">
    <source>
        <dbReference type="EMBL" id="CAB4004136.1"/>
    </source>
</evidence>
<dbReference type="PROSITE" id="PS50878">
    <property type="entry name" value="RT_POL"/>
    <property type="match status" value="1"/>
</dbReference>
<comment type="function">
    <text evidence="32">Integrase (IN) targets the VLP to the nucleus, where a subparticle preintegration complex (PIC) containing at least integrase and the newly synthesized dsDNA copy of the retrotransposon must transit the nuclear membrane. Once in the nucleus, integrase performs the integration of the dsDNA into the host genome.</text>
</comment>
<dbReference type="InterPro" id="IPR001584">
    <property type="entry name" value="Integrase_cat-core"/>
</dbReference>
<keyword evidence="6" id="KW-0963">Cytoplasm</keyword>
<evidence type="ECO:0000256" key="5">
    <source>
        <dbReference type="ARBA" id="ARBA00012493"/>
    </source>
</evidence>
<dbReference type="PROSITE" id="PS50994">
    <property type="entry name" value="INTEGRASE"/>
    <property type="match status" value="1"/>
</dbReference>
<evidence type="ECO:0000256" key="10">
    <source>
        <dbReference type="ARBA" id="ARBA00022695"/>
    </source>
</evidence>
<dbReference type="InterPro" id="IPR043128">
    <property type="entry name" value="Rev_trsase/Diguanyl_cyclase"/>
</dbReference>
<dbReference type="FunFam" id="3.10.10.10:FF:000007">
    <property type="entry name" value="Retrovirus-related Pol polyprotein from transposon 17.6-like Protein"/>
    <property type="match status" value="1"/>
</dbReference>
<evidence type="ECO:0000256" key="17">
    <source>
        <dbReference type="ARBA" id="ARBA00022771"/>
    </source>
</evidence>
<dbReference type="InterPro" id="IPR050951">
    <property type="entry name" value="Retrovirus_Pol_polyprotein"/>
</dbReference>
<dbReference type="InterPro" id="IPR041588">
    <property type="entry name" value="Integrase_H2C2"/>
</dbReference>
<reference evidence="37" key="1">
    <citation type="submission" date="2020-04" db="EMBL/GenBank/DDBJ databases">
        <authorList>
            <person name="Alioto T."/>
            <person name="Alioto T."/>
            <person name="Gomez Garrido J."/>
        </authorList>
    </citation>
    <scope>NUCLEOTIDE SEQUENCE</scope>
    <source>
        <strain evidence="37">A484AB</strain>
    </source>
</reference>
<dbReference type="PANTHER" id="PTHR37984">
    <property type="entry name" value="PROTEIN CBG26694"/>
    <property type="match status" value="1"/>
</dbReference>
<comment type="function">
    <text evidence="31">Reverse transcriptase/ribonuclease H (RT) is a multifunctional enzyme that catalyzes the conversion of the retro-elements RNA genome into dsDNA within the VLP. The enzyme displays a DNA polymerase activity that can copy either DNA or RNA templates, and a ribonuclease H (RNase H) activity that cleaves the RNA strand of RNA-DNA heteroduplexes during plus-strand synthesis and hydrolyzes RNA primers. The conversion leads to a linear dsDNA copy of the retrotransposon that includes long terminal repeats (LTRs) at both ends.</text>
</comment>
<dbReference type="Pfam" id="PF00665">
    <property type="entry name" value="rve"/>
    <property type="match status" value="1"/>
</dbReference>
<dbReference type="GO" id="GO:0003964">
    <property type="term" value="F:RNA-directed DNA polymerase activity"/>
    <property type="evidence" value="ECO:0007669"/>
    <property type="project" value="UniProtKB-KW"/>
</dbReference>
<keyword evidence="13" id="KW-0547">Nucleotide-binding</keyword>
<comment type="function">
    <text evidence="33">Nucleocapsid protein p11 (NC) forms the nucleocore that coats the retro-elements dimeric RNA. Binds these RNAs through its zinc fingers. Promotes primer tRNA(i)-Met annealing to the multipartite primer-binding site (PBS), dimerization of Ty3 RNA and initiation of reverse transcription.</text>
</comment>
<dbReference type="Gene3D" id="3.30.70.270">
    <property type="match status" value="2"/>
</dbReference>
<dbReference type="FunFam" id="3.30.70.270:FF:000026">
    <property type="entry name" value="Transposon Ty3-G Gag-Pol polyprotein"/>
    <property type="match status" value="1"/>
</dbReference>
<evidence type="ECO:0000256" key="28">
    <source>
        <dbReference type="ARBA" id="ARBA00023172"/>
    </source>
</evidence>
<dbReference type="PANTHER" id="PTHR37984:SF5">
    <property type="entry name" value="PROTEIN NYNRIN-LIKE"/>
    <property type="match status" value="1"/>
</dbReference>
<keyword evidence="21" id="KW-0460">Magnesium</keyword>
<evidence type="ECO:0000256" key="8">
    <source>
        <dbReference type="ARBA" id="ARBA00022670"/>
    </source>
</evidence>
<keyword evidence="24" id="KW-0695">RNA-directed DNA polymerase</keyword>
<evidence type="ECO:0000256" key="14">
    <source>
        <dbReference type="ARBA" id="ARBA00022750"/>
    </source>
</evidence>
<evidence type="ECO:0000256" key="20">
    <source>
        <dbReference type="ARBA" id="ARBA00022840"/>
    </source>
</evidence>
<sequence>MKELELSIGTLTISHQFMVVGMRNTCILGADFLKSGRMVVDIANSKLTWPSGEVALVIETTAPTVNKLSVLLDNYSDIFVSGPNDPLGRTTVAEHSIDTGDSRPVKQRPYRIPVHLNTVVNKQVNDMIERGVIRSSNSPWSSPIVLAPKKDGDYRFCVDFRRVNSVTKKDAHPMPRIDEILDQLGGARYFSTLDLASGYWQVPLRKEDMEKTAFSVGANHYEFTVMPFGLTNAPATFQRMMGNILMGIKGCLVFMDDIIIFSDTWEEHQRILDEVFRRIRAAGLKIKRDKCQFAQESVKFLGHVVSARGTEPDSSKVEAVREFATPTSLTDVRAFVGMASYYRRFIKNFADIAAPLHDLTKGGQPEFCWTPAADKAFNDLKSRLCSAPILSLPDFSVPFTIYTDASDFGLGAVLSQRRGENEYVIAYASRTLTSAEKNYSTTEKECLAIVWTVNYWRPYLLGNTFDIVTDHQSLTWLQGLKEPKGRLARWILALQEYDFEIKHRPGRQHSNADTLSRFPRVTPPQIPDQSVDEDLMVGVNGTEVCTSWSKTEILKAQQDDPSISMIMQKLSCSDDLPEEGNDNDNSKENGERRRYRQLWSQLEMVDGVLHRCVDKGTPSKRLVLVVPRKMRCDLLKLSHDDPCSGHMGINRCLERLQRRYYWPGMAAEVQLWIAECEKCNRRKTPVPSQKAPMQSIEIGQPMELWAMDVLGPLPMTARGNQYILVMSDHFTKWVEAVPMPNQRAETVAKAFVNEVVTRHGVPSKLLTDQGRNFEADLMKQVFSLLGVRKLRTSPYHPQTDGQVERMNRTLKGILTAYVNKDHNDWDDHLPLALFAYRNSVHSSSGVSPFQAIYGREATTPLVLMNTETEVKEQFISNYCDELEKTLKDVHRSIKTNIDVAQSKQKKGYDEHNDVDRSTALKEGDRVWLNNKAVPKGLSRKFHSPWTGPYVVIKRLGKVNYHIKPGPGNGKTRVVHRNRLKLDIRQPRIEETLSVDQPEKHNSRVELLPGEPVIHHGERLADAQLLPAEELIQLRRSNRNRRQPDRYQDYNLDELEIEDALN</sequence>
<protein>
    <recommendedName>
        <fullName evidence="5">RNA-directed DNA polymerase</fullName>
        <ecNumber evidence="5">2.7.7.49</ecNumber>
    </recommendedName>
    <alternativeName>
        <fullName evidence="36">Gag3-Pol3</fullName>
    </alternativeName>
</protein>
<evidence type="ECO:0000256" key="25">
    <source>
        <dbReference type="ARBA" id="ARBA00022932"/>
    </source>
</evidence>
<keyword evidence="18" id="KW-0378">Hydrolase</keyword>
<keyword evidence="7" id="KW-1188">Viral release from host cell</keyword>
<keyword evidence="20" id="KW-0067">ATP-binding</keyword>
<dbReference type="GO" id="GO:0003677">
    <property type="term" value="F:DNA binding"/>
    <property type="evidence" value="ECO:0007669"/>
    <property type="project" value="UniProtKB-KW"/>
</dbReference>
<keyword evidence="8" id="KW-0645">Protease</keyword>
<keyword evidence="38" id="KW-1185">Reference proteome</keyword>
<dbReference type="GO" id="GO:0004523">
    <property type="term" value="F:RNA-DNA hybrid ribonuclease activity"/>
    <property type="evidence" value="ECO:0007669"/>
    <property type="project" value="UniProtKB-EC"/>
</dbReference>
<keyword evidence="10" id="KW-0548">Nucleotidyltransferase</keyword>
<name>A0A6S7HHS7_PARCT</name>
<dbReference type="EC" id="2.7.7.49" evidence="5"/>
<keyword evidence="28" id="KW-0233">DNA recombination</keyword>
<comment type="subunit">
    <text evidence="35">The protease is a homodimer, whose active site consists of two apposed aspartic acid residues.</text>
</comment>
<keyword evidence="17" id="KW-0863">Zinc-finger</keyword>
<dbReference type="Pfam" id="PF17917">
    <property type="entry name" value="RT_RNaseH"/>
    <property type="match status" value="1"/>
</dbReference>
<evidence type="ECO:0000256" key="30">
    <source>
        <dbReference type="ARBA" id="ARBA00023268"/>
    </source>
</evidence>
<evidence type="ECO:0000256" key="21">
    <source>
        <dbReference type="ARBA" id="ARBA00022842"/>
    </source>
</evidence>
<keyword evidence="9" id="KW-0808">Transferase</keyword>
<comment type="function">
    <text evidence="34">Capsid protein (CA) is the structural component of the virus-like particle (VLP), forming the shell that encapsulates the genomic RNA-nucleocapsid complex.</text>
</comment>
<evidence type="ECO:0000256" key="29">
    <source>
        <dbReference type="ARBA" id="ARBA00023242"/>
    </source>
</evidence>
<keyword evidence="29" id="KW-0539">Nucleus</keyword>
<dbReference type="Proteomes" id="UP001152795">
    <property type="component" value="Unassembled WGS sequence"/>
</dbReference>
<dbReference type="Gene3D" id="3.10.10.10">
    <property type="entry name" value="HIV Type 1 Reverse Transcriptase, subunit A, domain 1"/>
    <property type="match status" value="1"/>
</dbReference>
<organism evidence="37 38">
    <name type="scientific">Paramuricea clavata</name>
    <name type="common">Red gorgonian</name>
    <name type="synonym">Violescent sea-whip</name>
    <dbReference type="NCBI Taxonomy" id="317549"/>
    <lineage>
        <taxon>Eukaryota</taxon>
        <taxon>Metazoa</taxon>
        <taxon>Cnidaria</taxon>
        <taxon>Anthozoa</taxon>
        <taxon>Octocorallia</taxon>
        <taxon>Malacalcyonacea</taxon>
        <taxon>Plexauridae</taxon>
        <taxon>Paramuricea</taxon>
    </lineage>
</organism>
<dbReference type="GO" id="GO:0005634">
    <property type="term" value="C:nucleus"/>
    <property type="evidence" value="ECO:0007669"/>
    <property type="project" value="UniProtKB-SubCell"/>
</dbReference>
<keyword evidence="14" id="KW-0064">Aspartyl protease</keyword>
<evidence type="ECO:0000256" key="16">
    <source>
        <dbReference type="ARBA" id="ARBA00022759"/>
    </source>
</evidence>
<dbReference type="CDD" id="cd01647">
    <property type="entry name" value="RT_LTR"/>
    <property type="match status" value="1"/>
</dbReference>
<dbReference type="GO" id="GO:0004190">
    <property type="term" value="F:aspartic-type endopeptidase activity"/>
    <property type="evidence" value="ECO:0007669"/>
    <property type="project" value="UniProtKB-KW"/>
</dbReference>
<keyword evidence="15" id="KW-0688">Ribosomal frameshifting</keyword>
<evidence type="ECO:0000256" key="6">
    <source>
        <dbReference type="ARBA" id="ARBA00022490"/>
    </source>
</evidence>
<evidence type="ECO:0000256" key="13">
    <source>
        <dbReference type="ARBA" id="ARBA00022741"/>
    </source>
</evidence>
<evidence type="ECO:0000256" key="34">
    <source>
        <dbReference type="ARBA" id="ARBA00055383"/>
    </source>
</evidence>
<gene>
    <name evidence="37" type="ORF">PACLA_8A010184</name>
</gene>
<keyword evidence="12" id="KW-0479">Metal-binding</keyword>
<dbReference type="GO" id="GO:0015074">
    <property type="term" value="P:DNA integration"/>
    <property type="evidence" value="ECO:0007669"/>
    <property type="project" value="UniProtKB-KW"/>
</dbReference>
<dbReference type="Gene3D" id="3.30.420.10">
    <property type="entry name" value="Ribonuclease H-like superfamily/Ribonuclease H"/>
    <property type="match status" value="1"/>
</dbReference>
<keyword evidence="19" id="KW-0862">Zinc</keyword>
<dbReference type="FunFam" id="3.10.20.370:FF:000001">
    <property type="entry name" value="Retrovirus-related Pol polyprotein from transposon 17.6-like protein"/>
    <property type="match status" value="1"/>
</dbReference>
<dbReference type="SUPFAM" id="SSF56672">
    <property type="entry name" value="DNA/RNA polymerases"/>
    <property type="match status" value="1"/>
</dbReference>
<comment type="function">
    <text evidence="2">The aspartyl protease (PR) mediates the proteolytic cleavages of the Gag and Gag-Pol polyproteins after assembly of the VLP.</text>
</comment>
<dbReference type="InterPro" id="IPR041373">
    <property type="entry name" value="RT_RNaseH"/>
</dbReference>
<dbReference type="GO" id="GO:0003723">
    <property type="term" value="F:RNA binding"/>
    <property type="evidence" value="ECO:0007669"/>
    <property type="project" value="UniProtKB-KW"/>
</dbReference>
<dbReference type="InterPro" id="IPR000477">
    <property type="entry name" value="RT_dom"/>
</dbReference>
<dbReference type="SUPFAM" id="SSF53098">
    <property type="entry name" value="Ribonuclease H-like"/>
    <property type="match status" value="1"/>
</dbReference>
<evidence type="ECO:0000256" key="32">
    <source>
        <dbReference type="ARBA" id="ARBA00025615"/>
    </source>
</evidence>
<evidence type="ECO:0000256" key="11">
    <source>
        <dbReference type="ARBA" id="ARBA00022722"/>
    </source>
</evidence>
<evidence type="ECO:0000256" key="18">
    <source>
        <dbReference type="ARBA" id="ARBA00022801"/>
    </source>
</evidence>
<dbReference type="InterPro" id="IPR036397">
    <property type="entry name" value="RNaseH_sf"/>
</dbReference>
<evidence type="ECO:0000256" key="2">
    <source>
        <dbReference type="ARBA" id="ARBA00002180"/>
    </source>
</evidence>
<dbReference type="FunFam" id="1.10.340.70:FF:000001">
    <property type="entry name" value="Retrovirus-related Pol polyprotein from transposon gypsy-like Protein"/>
    <property type="match status" value="1"/>
</dbReference>
<evidence type="ECO:0000256" key="3">
    <source>
        <dbReference type="ARBA" id="ARBA00004123"/>
    </source>
</evidence>
<dbReference type="Gene3D" id="2.40.70.10">
    <property type="entry name" value="Acid Proteases"/>
    <property type="match status" value="1"/>
</dbReference>
<dbReference type="Gene3D" id="1.10.340.70">
    <property type="match status" value="1"/>
</dbReference>
<dbReference type="InterPro" id="IPR054465">
    <property type="entry name" value="Integrase_p58-like_C"/>
</dbReference>
<evidence type="ECO:0000256" key="12">
    <source>
        <dbReference type="ARBA" id="ARBA00022723"/>
    </source>
</evidence>
<dbReference type="InterPro" id="IPR012337">
    <property type="entry name" value="RNaseH-like_sf"/>
</dbReference>
<dbReference type="GO" id="GO:0008270">
    <property type="term" value="F:zinc ion binding"/>
    <property type="evidence" value="ECO:0007669"/>
    <property type="project" value="UniProtKB-KW"/>
</dbReference>
<evidence type="ECO:0000256" key="33">
    <source>
        <dbReference type="ARBA" id="ARBA00055265"/>
    </source>
</evidence>
<dbReference type="OrthoDB" id="5988672at2759"/>
<comment type="catalytic activity">
    <reaction evidence="1">
        <text>Endonucleolytic cleavage to 5'-phosphomonoester.</text>
        <dbReference type="EC" id="3.1.26.4"/>
    </reaction>
</comment>
<evidence type="ECO:0000256" key="27">
    <source>
        <dbReference type="ARBA" id="ARBA00023125"/>
    </source>
</evidence>
<accession>A0A6S7HHS7</accession>
<evidence type="ECO:0000256" key="22">
    <source>
        <dbReference type="ARBA" id="ARBA00022884"/>
    </source>
</evidence>
<dbReference type="InterPro" id="IPR021109">
    <property type="entry name" value="Peptidase_aspartic_dom_sf"/>
</dbReference>
<comment type="caution">
    <text evidence="37">The sequence shown here is derived from an EMBL/GenBank/DDBJ whole genome shotgun (WGS) entry which is preliminary data.</text>
</comment>
<keyword evidence="30" id="KW-0511">Multifunctional enzyme</keyword>
<evidence type="ECO:0000256" key="1">
    <source>
        <dbReference type="ARBA" id="ARBA00000077"/>
    </source>
</evidence>
<evidence type="ECO:0000313" key="38">
    <source>
        <dbReference type="Proteomes" id="UP001152795"/>
    </source>
</evidence>
<dbReference type="FunFam" id="3.30.420.10:FF:000032">
    <property type="entry name" value="Retrovirus-related Pol polyprotein from transposon 297-like Protein"/>
    <property type="match status" value="1"/>
</dbReference>
<dbReference type="GO" id="GO:0006508">
    <property type="term" value="P:proteolysis"/>
    <property type="evidence" value="ECO:0007669"/>
    <property type="project" value="UniProtKB-KW"/>
</dbReference>
<comment type="subcellular location">
    <subcellularLocation>
        <location evidence="4">Cytoplasm</location>
    </subcellularLocation>
    <subcellularLocation>
        <location evidence="3">Nucleus</location>
    </subcellularLocation>
</comment>
<dbReference type="GO" id="GO:0005524">
    <property type="term" value="F:ATP binding"/>
    <property type="evidence" value="ECO:0007669"/>
    <property type="project" value="UniProtKB-KW"/>
</dbReference>
<dbReference type="AlphaFoldDB" id="A0A6S7HHS7"/>
<keyword evidence="25" id="KW-0239">DNA-directed DNA polymerase</keyword>
<dbReference type="EMBL" id="CACRXK020004816">
    <property type="protein sequence ID" value="CAB4004136.1"/>
    <property type="molecule type" value="Genomic_DNA"/>
</dbReference>
<keyword evidence="22" id="KW-0694">RNA-binding</keyword>
<keyword evidence="27" id="KW-0238">DNA-binding</keyword>
<evidence type="ECO:0000256" key="4">
    <source>
        <dbReference type="ARBA" id="ARBA00004496"/>
    </source>
</evidence>
<proteinExistence type="predicted"/>
<evidence type="ECO:0000256" key="35">
    <source>
        <dbReference type="ARBA" id="ARBA00063849"/>
    </source>
</evidence>
<dbReference type="GO" id="GO:0003887">
    <property type="term" value="F:DNA-directed DNA polymerase activity"/>
    <property type="evidence" value="ECO:0007669"/>
    <property type="project" value="UniProtKB-KW"/>
</dbReference>
<keyword evidence="11" id="KW-0540">Nuclease</keyword>